<dbReference type="OrthoDB" id="9791355at2"/>
<evidence type="ECO:0000256" key="4">
    <source>
        <dbReference type="ARBA" id="ARBA00023163"/>
    </source>
</evidence>
<dbReference type="InterPro" id="IPR036421">
    <property type="entry name" value="Fe_dep_repressor_sf"/>
</dbReference>
<gene>
    <name evidence="6" type="primary">mntR_2</name>
    <name evidence="6" type="ORF">CLNEO_11950</name>
</gene>
<dbReference type="PANTHER" id="PTHR33238">
    <property type="entry name" value="IRON (METAL) DEPENDENT REPRESSOR, DTXR FAMILY"/>
    <property type="match status" value="1"/>
</dbReference>
<dbReference type="AlphaFoldDB" id="A0A136WFE6"/>
<sequence length="146" mass="17189">MSLSDEFYTLKGYQMNEVVEITTAMEDYLEMIYRLFKKNSKTRVNDLSRMLNVKPSSVTKMVQQLNELGYVSSEKYGQIELTEQGRALGEYLLYRHEVIHNFLCLLNQSNNELEQVEKIEHFLNRKTVENLNRLTLILEEEVSKKG</sequence>
<dbReference type="InterPro" id="IPR036390">
    <property type="entry name" value="WH_DNA-bd_sf"/>
</dbReference>
<dbReference type="InterPro" id="IPR022687">
    <property type="entry name" value="HTH_DTXR"/>
</dbReference>
<dbReference type="Pfam" id="PF02742">
    <property type="entry name" value="Fe_dep_repr_C"/>
    <property type="match status" value="1"/>
</dbReference>
<dbReference type="STRING" id="36847.CLNEO_11950"/>
<protein>
    <submittedName>
        <fullName evidence="6">Transcriptional regulator MntR</fullName>
    </submittedName>
</protein>
<evidence type="ECO:0000256" key="3">
    <source>
        <dbReference type="ARBA" id="ARBA00023125"/>
    </source>
</evidence>
<dbReference type="InterPro" id="IPR050536">
    <property type="entry name" value="DtxR_MntR_Metal-Reg"/>
</dbReference>
<evidence type="ECO:0000313" key="7">
    <source>
        <dbReference type="Proteomes" id="UP000070539"/>
    </source>
</evidence>
<keyword evidence="3" id="KW-0238">DNA-binding</keyword>
<dbReference type="SUPFAM" id="SSF47979">
    <property type="entry name" value="Iron-dependent repressor protein, dimerization domain"/>
    <property type="match status" value="1"/>
</dbReference>
<dbReference type="SUPFAM" id="SSF46785">
    <property type="entry name" value="Winged helix' DNA-binding domain"/>
    <property type="match status" value="1"/>
</dbReference>
<feature type="domain" description="HTH dtxR-type" evidence="5">
    <location>
        <begin position="21"/>
        <end position="82"/>
    </location>
</feature>
<dbReference type="Proteomes" id="UP000070539">
    <property type="component" value="Unassembled WGS sequence"/>
</dbReference>
<dbReference type="InterPro" id="IPR022689">
    <property type="entry name" value="Iron_dep_repressor"/>
</dbReference>
<evidence type="ECO:0000256" key="2">
    <source>
        <dbReference type="ARBA" id="ARBA00023015"/>
    </source>
</evidence>
<evidence type="ECO:0000256" key="1">
    <source>
        <dbReference type="ARBA" id="ARBA00007871"/>
    </source>
</evidence>
<dbReference type="GO" id="GO:0046914">
    <property type="term" value="F:transition metal ion binding"/>
    <property type="evidence" value="ECO:0007669"/>
    <property type="project" value="InterPro"/>
</dbReference>
<dbReference type="GO" id="GO:0003677">
    <property type="term" value="F:DNA binding"/>
    <property type="evidence" value="ECO:0007669"/>
    <property type="project" value="UniProtKB-KW"/>
</dbReference>
<proteinExistence type="inferred from homology"/>
<comment type="similarity">
    <text evidence="1">Belongs to the DtxR/MntR family.</text>
</comment>
<keyword evidence="2" id="KW-0805">Transcription regulation</keyword>
<keyword evidence="4" id="KW-0804">Transcription</keyword>
<reference evidence="6 7" key="1">
    <citation type="submission" date="2016-01" db="EMBL/GenBank/DDBJ databases">
        <title>Genome sequence of Clostridium neopropionicum X4, DSM-3847.</title>
        <authorList>
            <person name="Poehlein A."/>
            <person name="Beck M.H."/>
            <person name="Bengelsdorf F.R."/>
            <person name="Daniel R."/>
            <person name="Duerre P."/>
        </authorList>
    </citation>
    <scope>NUCLEOTIDE SEQUENCE [LARGE SCALE GENOMIC DNA]</scope>
    <source>
        <strain evidence="6 7">DSM-3847</strain>
    </source>
</reference>
<dbReference type="InterPro" id="IPR036388">
    <property type="entry name" value="WH-like_DNA-bd_sf"/>
</dbReference>
<organism evidence="6 7">
    <name type="scientific">Anaerotignum neopropionicum</name>
    <dbReference type="NCBI Taxonomy" id="36847"/>
    <lineage>
        <taxon>Bacteria</taxon>
        <taxon>Bacillati</taxon>
        <taxon>Bacillota</taxon>
        <taxon>Clostridia</taxon>
        <taxon>Lachnospirales</taxon>
        <taxon>Anaerotignaceae</taxon>
        <taxon>Anaerotignum</taxon>
    </lineage>
</organism>
<dbReference type="PROSITE" id="PS50944">
    <property type="entry name" value="HTH_DTXR"/>
    <property type="match status" value="1"/>
</dbReference>
<dbReference type="PANTHER" id="PTHR33238:SF7">
    <property type="entry name" value="IRON-DEPENDENT TRANSCRIPTIONAL REGULATOR"/>
    <property type="match status" value="1"/>
</dbReference>
<evidence type="ECO:0000259" key="5">
    <source>
        <dbReference type="PROSITE" id="PS50944"/>
    </source>
</evidence>
<keyword evidence="7" id="KW-1185">Reference proteome</keyword>
<name>A0A136WFE6_9FIRM</name>
<dbReference type="Gene3D" id="1.10.10.10">
    <property type="entry name" value="Winged helix-like DNA-binding domain superfamily/Winged helix DNA-binding domain"/>
    <property type="match status" value="1"/>
</dbReference>
<dbReference type="GO" id="GO:0046983">
    <property type="term" value="F:protein dimerization activity"/>
    <property type="evidence" value="ECO:0007669"/>
    <property type="project" value="InterPro"/>
</dbReference>
<dbReference type="GO" id="GO:0003700">
    <property type="term" value="F:DNA-binding transcription factor activity"/>
    <property type="evidence" value="ECO:0007669"/>
    <property type="project" value="InterPro"/>
</dbReference>
<accession>A0A136WFE6</accession>
<evidence type="ECO:0000313" key="6">
    <source>
        <dbReference type="EMBL" id="KXL53224.1"/>
    </source>
</evidence>
<dbReference type="InterPro" id="IPR001367">
    <property type="entry name" value="Fe_dep_repressor"/>
</dbReference>
<dbReference type="EMBL" id="LRVM01000003">
    <property type="protein sequence ID" value="KXL53224.1"/>
    <property type="molecule type" value="Genomic_DNA"/>
</dbReference>
<dbReference type="Gene3D" id="1.10.60.10">
    <property type="entry name" value="Iron dependent repressor, metal binding and dimerisation domain"/>
    <property type="match status" value="1"/>
</dbReference>
<dbReference type="Pfam" id="PF01325">
    <property type="entry name" value="Fe_dep_repress"/>
    <property type="match status" value="1"/>
</dbReference>
<dbReference type="RefSeq" id="WP_083531875.1">
    <property type="nucleotide sequence ID" value="NZ_LRVM01000003.1"/>
</dbReference>
<comment type="caution">
    <text evidence="6">The sequence shown here is derived from an EMBL/GenBank/DDBJ whole genome shotgun (WGS) entry which is preliminary data.</text>
</comment>
<dbReference type="SMART" id="SM00529">
    <property type="entry name" value="HTH_DTXR"/>
    <property type="match status" value="1"/>
</dbReference>